<organism evidence="8 9">
    <name type="scientific">Eragrostis curvula</name>
    <name type="common">weeping love grass</name>
    <dbReference type="NCBI Taxonomy" id="38414"/>
    <lineage>
        <taxon>Eukaryota</taxon>
        <taxon>Viridiplantae</taxon>
        <taxon>Streptophyta</taxon>
        <taxon>Embryophyta</taxon>
        <taxon>Tracheophyta</taxon>
        <taxon>Spermatophyta</taxon>
        <taxon>Magnoliopsida</taxon>
        <taxon>Liliopsida</taxon>
        <taxon>Poales</taxon>
        <taxon>Poaceae</taxon>
        <taxon>PACMAD clade</taxon>
        <taxon>Chloridoideae</taxon>
        <taxon>Eragrostideae</taxon>
        <taxon>Eragrostidinae</taxon>
        <taxon>Eragrostis</taxon>
    </lineage>
</organism>
<dbReference type="Pfam" id="PF00481">
    <property type="entry name" value="PP2C"/>
    <property type="match status" value="1"/>
</dbReference>
<evidence type="ECO:0000256" key="1">
    <source>
        <dbReference type="ARBA" id="ARBA00013081"/>
    </source>
</evidence>
<gene>
    <name evidence="8" type="ORF">EJB05_00210</name>
</gene>
<dbReference type="InterPro" id="IPR036457">
    <property type="entry name" value="PPM-type-like_dom_sf"/>
</dbReference>
<evidence type="ECO:0000256" key="4">
    <source>
        <dbReference type="ARBA" id="ARBA00047761"/>
    </source>
</evidence>
<dbReference type="Gramene" id="TVU48925">
    <property type="protein sequence ID" value="TVU48925"/>
    <property type="gene ID" value="EJB05_00210"/>
</dbReference>
<dbReference type="InterPro" id="IPR015655">
    <property type="entry name" value="PP2C"/>
</dbReference>
<dbReference type="InterPro" id="IPR001932">
    <property type="entry name" value="PPM-type_phosphatase-like_dom"/>
</dbReference>
<protein>
    <recommendedName>
        <fullName evidence="1">protein-serine/threonine phosphatase</fullName>
        <ecNumber evidence="1">3.1.3.16</ecNumber>
    </recommendedName>
</protein>
<comment type="caution">
    <text evidence="8">The sequence shown here is derived from an EMBL/GenBank/DDBJ whole genome shotgun (WGS) entry which is preliminary data.</text>
</comment>
<dbReference type="CDD" id="cd00143">
    <property type="entry name" value="PP2Cc"/>
    <property type="match status" value="1"/>
</dbReference>
<accession>A0A5J9WLT0</accession>
<reference evidence="8 9" key="1">
    <citation type="journal article" date="2019" name="Sci. Rep.">
        <title>A high-quality genome of Eragrostis curvula grass provides insights into Poaceae evolution and supports new strategies to enhance forage quality.</title>
        <authorList>
            <person name="Carballo J."/>
            <person name="Santos B.A.C.M."/>
            <person name="Zappacosta D."/>
            <person name="Garbus I."/>
            <person name="Selva J.P."/>
            <person name="Gallo C.A."/>
            <person name="Diaz A."/>
            <person name="Albertini E."/>
            <person name="Caccamo M."/>
            <person name="Echenique V."/>
        </authorList>
    </citation>
    <scope>NUCLEOTIDE SEQUENCE [LARGE SCALE GENOMIC DNA]</scope>
    <source>
        <strain evidence="9">cv. Victoria</strain>
        <tissue evidence="8">Leaf</tissue>
    </source>
</reference>
<name>A0A5J9WLT0_9POAL</name>
<evidence type="ECO:0000256" key="6">
    <source>
        <dbReference type="SAM" id="MobiDB-lite"/>
    </source>
</evidence>
<keyword evidence="3" id="KW-0904">Protein phosphatase</keyword>
<keyword evidence="9" id="KW-1185">Reference proteome</keyword>
<feature type="domain" description="PPM-type phosphatase" evidence="7">
    <location>
        <begin position="1"/>
        <end position="270"/>
    </location>
</feature>
<evidence type="ECO:0000256" key="3">
    <source>
        <dbReference type="ARBA" id="ARBA00022912"/>
    </source>
</evidence>
<dbReference type="OrthoDB" id="10264738at2759"/>
<evidence type="ECO:0000313" key="9">
    <source>
        <dbReference type="Proteomes" id="UP000324897"/>
    </source>
</evidence>
<dbReference type="EMBL" id="RWGY01000002">
    <property type="protein sequence ID" value="TVU48925.1"/>
    <property type="molecule type" value="Genomic_DNA"/>
</dbReference>
<comment type="catalytic activity">
    <reaction evidence="4">
        <text>O-phospho-L-seryl-[protein] + H2O = L-seryl-[protein] + phosphate</text>
        <dbReference type="Rhea" id="RHEA:20629"/>
        <dbReference type="Rhea" id="RHEA-COMP:9863"/>
        <dbReference type="Rhea" id="RHEA-COMP:11604"/>
        <dbReference type="ChEBI" id="CHEBI:15377"/>
        <dbReference type="ChEBI" id="CHEBI:29999"/>
        <dbReference type="ChEBI" id="CHEBI:43474"/>
        <dbReference type="ChEBI" id="CHEBI:83421"/>
        <dbReference type="EC" id="3.1.3.16"/>
    </reaction>
</comment>
<dbReference type="PROSITE" id="PS51746">
    <property type="entry name" value="PPM_2"/>
    <property type="match status" value="1"/>
</dbReference>
<dbReference type="AlphaFoldDB" id="A0A5J9WLT0"/>
<evidence type="ECO:0000313" key="8">
    <source>
        <dbReference type="EMBL" id="TVU48925.1"/>
    </source>
</evidence>
<feature type="non-terminal residue" evidence="8">
    <location>
        <position position="1"/>
    </location>
</feature>
<dbReference type="Gene3D" id="3.60.40.10">
    <property type="entry name" value="PPM-type phosphatase domain"/>
    <property type="match status" value="1"/>
</dbReference>
<evidence type="ECO:0000256" key="2">
    <source>
        <dbReference type="ARBA" id="ARBA00022801"/>
    </source>
</evidence>
<dbReference type="EC" id="3.1.3.16" evidence="1"/>
<comment type="catalytic activity">
    <reaction evidence="5">
        <text>O-phospho-L-threonyl-[protein] + H2O = L-threonyl-[protein] + phosphate</text>
        <dbReference type="Rhea" id="RHEA:47004"/>
        <dbReference type="Rhea" id="RHEA-COMP:11060"/>
        <dbReference type="Rhea" id="RHEA-COMP:11605"/>
        <dbReference type="ChEBI" id="CHEBI:15377"/>
        <dbReference type="ChEBI" id="CHEBI:30013"/>
        <dbReference type="ChEBI" id="CHEBI:43474"/>
        <dbReference type="ChEBI" id="CHEBI:61977"/>
        <dbReference type="EC" id="3.1.3.16"/>
    </reaction>
</comment>
<feature type="compositionally biased region" description="Basic and acidic residues" evidence="6">
    <location>
        <begin position="124"/>
        <end position="134"/>
    </location>
</feature>
<evidence type="ECO:0000259" key="7">
    <source>
        <dbReference type="PROSITE" id="PS51746"/>
    </source>
</evidence>
<proteinExistence type="predicted"/>
<dbReference type="Proteomes" id="UP000324897">
    <property type="component" value="Chromosome 6"/>
</dbReference>
<dbReference type="SMART" id="SM00332">
    <property type="entry name" value="PP2Cc"/>
    <property type="match status" value="1"/>
</dbReference>
<dbReference type="PANTHER" id="PTHR47992">
    <property type="entry name" value="PROTEIN PHOSPHATASE"/>
    <property type="match status" value="1"/>
</dbReference>
<evidence type="ECO:0000256" key="5">
    <source>
        <dbReference type="ARBA" id="ARBA00048336"/>
    </source>
</evidence>
<keyword evidence="2" id="KW-0378">Hydrolase</keyword>
<feature type="region of interest" description="Disordered" evidence="6">
    <location>
        <begin position="113"/>
        <end position="134"/>
    </location>
</feature>
<sequence length="270" mass="29211">MEWTPLYIPPEDGTYKSHHVSTCHLSVINMQSALRLQAPLVEREEAVSWRAALRRVFARVDMLADLACACGEATLPRSIVIALCVSSTAVVAVLVGDRIVVANCSDSRAVLYRGPTGSPPVPLSDDHKPDRPDERARIRSLGGQVVYDVYGVPRVRGLLAMSHALGWCVNMTGGDANPTMTTGWWWVPHAGVAGCFRIDGARRALGQDGGCHLRCAPGVLHLGQRHSDALRRCLNGHGRTHMHLILAEELAAEATHLFAAPSSSSAHIRI</sequence>
<dbReference type="GO" id="GO:0004722">
    <property type="term" value="F:protein serine/threonine phosphatase activity"/>
    <property type="evidence" value="ECO:0007669"/>
    <property type="project" value="UniProtKB-EC"/>
</dbReference>
<dbReference type="SUPFAM" id="SSF81606">
    <property type="entry name" value="PP2C-like"/>
    <property type="match status" value="1"/>
</dbReference>